<feature type="transmembrane region" description="Helical" evidence="1">
    <location>
        <begin position="23"/>
        <end position="44"/>
    </location>
</feature>
<organism evidence="2 3">
    <name type="scientific">Candidatus Gottesmanbacteria bacterium RIFCSPLOWO2_01_FULL_43_11b</name>
    <dbReference type="NCBI Taxonomy" id="1798392"/>
    <lineage>
        <taxon>Bacteria</taxon>
        <taxon>Candidatus Gottesmaniibacteriota</taxon>
    </lineage>
</organism>
<evidence type="ECO:0000313" key="2">
    <source>
        <dbReference type="EMBL" id="OGG24526.1"/>
    </source>
</evidence>
<reference evidence="2 3" key="1">
    <citation type="journal article" date="2016" name="Nat. Commun.">
        <title>Thousands of microbial genomes shed light on interconnected biogeochemical processes in an aquifer system.</title>
        <authorList>
            <person name="Anantharaman K."/>
            <person name="Brown C.T."/>
            <person name="Hug L.A."/>
            <person name="Sharon I."/>
            <person name="Castelle C.J."/>
            <person name="Probst A.J."/>
            <person name="Thomas B.C."/>
            <person name="Singh A."/>
            <person name="Wilkins M.J."/>
            <person name="Karaoz U."/>
            <person name="Brodie E.L."/>
            <person name="Williams K.H."/>
            <person name="Hubbard S.S."/>
            <person name="Banfield J.F."/>
        </authorList>
    </citation>
    <scope>NUCLEOTIDE SEQUENCE [LARGE SCALE GENOMIC DNA]</scope>
</reference>
<dbReference type="Proteomes" id="UP000178759">
    <property type="component" value="Unassembled WGS sequence"/>
</dbReference>
<proteinExistence type="predicted"/>
<evidence type="ECO:0000256" key="1">
    <source>
        <dbReference type="SAM" id="Phobius"/>
    </source>
</evidence>
<gene>
    <name evidence="2" type="ORF">A3A79_05070</name>
</gene>
<comment type="caution">
    <text evidence="2">The sequence shown here is derived from an EMBL/GenBank/DDBJ whole genome shotgun (WGS) entry which is preliminary data.</text>
</comment>
<dbReference type="AlphaFoldDB" id="A0A1F6AIS4"/>
<keyword evidence="1" id="KW-0812">Transmembrane</keyword>
<sequence length="71" mass="8474">MKIQDVFFFIVLTVLFFKRKPRFLVIAGLACLALSIPLFYFWIFFTADRLTWYAAAFFLVFYVYATIKKVI</sequence>
<keyword evidence="1" id="KW-0472">Membrane</keyword>
<accession>A0A1F6AIS4</accession>
<evidence type="ECO:0000313" key="3">
    <source>
        <dbReference type="Proteomes" id="UP000178759"/>
    </source>
</evidence>
<feature type="transmembrane region" description="Helical" evidence="1">
    <location>
        <begin position="50"/>
        <end position="67"/>
    </location>
</feature>
<name>A0A1F6AIS4_9BACT</name>
<dbReference type="EMBL" id="MFJV01000001">
    <property type="protein sequence ID" value="OGG24526.1"/>
    <property type="molecule type" value="Genomic_DNA"/>
</dbReference>
<dbReference type="STRING" id="1798392.A3A79_05070"/>
<keyword evidence="1" id="KW-1133">Transmembrane helix</keyword>
<protein>
    <submittedName>
        <fullName evidence="2">Uncharacterized protein</fullName>
    </submittedName>
</protein>